<keyword evidence="7" id="KW-1278">Translocase</keyword>
<dbReference type="InterPro" id="IPR003593">
    <property type="entry name" value="AAA+_ATPase"/>
</dbReference>
<feature type="transmembrane region" description="Helical" evidence="9">
    <location>
        <begin position="93"/>
        <end position="111"/>
    </location>
</feature>
<dbReference type="Pfam" id="PF17099">
    <property type="entry name" value="TrpP"/>
    <property type="match status" value="1"/>
</dbReference>
<dbReference type="GO" id="GO:0042626">
    <property type="term" value="F:ATPase-coupled transmembrane transporter activity"/>
    <property type="evidence" value="ECO:0007669"/>
    <property type="project" value="TreeGrafter"/>
</dbReference>
<evidence type="ECO:0000256" key="2">
    <source>
        <dbReference type="ARBA" id="ARBA00005417"/>
    </source>
</evidence>
<evidence type="ECO:0000256" key="5">
    <source>
        <dbReference type="ARBA" id="ARBA00022741"/>
    </source>
</evidence>
<dbReference type="PROSITE" id="PS50893">
    <property type="entry name" value="ABC_TRANSPORTER_2"/>
    <property type="match status" value="1"/>
</dbReference>
<dbReference type="GO" id="GO:0005524">
    <property type="term" value="F:ATP binding"/>
    <property type="evidence" value="ECO:0007669"/>
    <property type="project" value="UniProtKB-KW"/>
</dbReference>
<evidence type="ECO:0000256" key="7">
    <source>
        <dbReference type="ARBA" id="ARBA00022967"/>
    </source>
</evidence>
<dbReference type="GO" id="GO:0043190">
    <property type="term" value="C:ATP-binding cassette (ABC) transporter complex"/>
    <property type="evidence" value="ECO:0007669"/>
    <property type="project" value="TreeGrafter"/>
</dbReference>
<keyword evidence="9" id="KW-0812">Transmembrane</keyword>
<dbReference type="STRING" id="39950.BCB69_03265"/>
<feature type="transmembrane region" description="Helical" evidence="9">
    <location>
        <begin position="123"/>
        <end position="145"/>
    </location>
</feature>
<keyword evidence="4" id="KW-1003">Cell membrane</keyword>
<dbReference type="AlphaFoldDB" id="A0A1B3WDL7"/>
<accession>A0A1B3WDL7</accession>
<comment type="subcellular location">
    <subcellularLocation>
        <location evidence="1">Cell membrane</location>
        <topology evidence="1">Peripheral membrane protein</topology>
    </subcellularLocation>
</comment>
<dbReference type="InterPro" id="IPR027417">
    <property type="entry name" value="P-loop_NTPase"/>
</dbReference>
<dbReference type="KEGG" id="dpn:BCB69_03265"/>
<dbReference type="PANTHER" id="PTHR43553">
    <property type="entry name" value="HEAVY METAL TRANSPORTER"/>
    <property type="match status" value="1"/>
</dbReference>
<evidence type="ECO:0000313" key="12">
    <source>
        <dbReference type="Proteomes" id="UP000094757"/>
    </source>
</evidence>
<dbReference type="CDD" id="cd03225">
    <property type="entry name" value="ABC_cobalt_CbiO_domain1"/>
    <property type="match status" value="1"/>
</dbReference>
<dbReference type="PROSITE" id="PS00211">
    <property type="entry name" value="ABC_TRANSPORTER_1"/>
    <property type="match status" value="1"/>
</dbReference>
<feature type="transmembrane region" description="Helical" evidence="9">
    <location>
        <begin position="20"/>
        <end position="39"/>
    </location>
</feature>
<evidence type="ECO:0000259" key="10">
    <source>
        <dbReference type="PROSITE" id="PS50893"/>
    </source>
</evidence>
<dbReference type="InterPro" id="IPR050095">
    <property type="entry name" value="ECF_ABC_transporter_ATP-bd"/>
</dbReference>
<feature type="transmembrane region" description="Helical" evidence="9">
    <location>
        <begin position="45"/>
        <end position="62"/>
    </location>
</feature>
<proteinExistence type="inferred from homology"/>
<dbReference type="GO" id="GO:0016887">
    <property type="term" value="F:ATP hydrolysis activity"/>
    <property type="evidence" value="ECO:0007669"/>
    <property type="project" value="InterPro"/>
</dbReference>
<dbReference type="InterPro" id="IPR015856">
    <property type="entry name" value="ABC_transpr_CbiO/EcfA_su"/>
</dbReference>
<dbReference type="RefSeq" id="WP_069176991.1">
    <property type="nucleotide sequence ID" value="NZ_CP017037.1"/>
</dbReference>
<evidence type="ECO:0000313" key="11">
    <source>
        <dbReference type="EMBL" id="AOH39070.1"/>
    </source>
</evidence>
<evidence type="ECO:0000256" key="8">
    <source>
        <dbReference type="ARBA" id="ARBA00023136"/>
    </source>
</evidence>
<dbReference type="Gene3D" id="3.40.50.300">
    <property type="entry name" value="P-loop containing nucleotide triphosphate hydrolases"/>
    <property type="match status" value="1"/>
</dbReference>
<keyword evidence="9" id="KW-1133">Transmembrane helix</keyword>
<sequence length="493" mass="53786">MQQIKDVSTLTFTKARGGQFRWITISTLMLAIGTLLHLVSPSLAGFTPNWMIAAYCVAILLTKPSYKQCIGICMVAALLEVFTSKAGFPYGNFFSEFAGALVAGFFAHAVPPITIGKIEMRPVLSGFIATLVSGFVFVSLLKLVMGIPTNVYIFVILPAVFMVGIANAVITPFLYFPAKRLFENMSHNSSKFIEDSDHSALSLVQKQSGIISVEHFSYTYPEGGKEALHDINLHINKGDFIVVTGANGAGKTSLLMAMAGAIPQYYGGTMKGMVFTGGKAITQVGVADLASKVGVILAEYGAQIVTLTVEEEMAFALENHGFKAEEIRRRTKEALAKVRLSGLEKRKISTLSGGQKQRLVIAAVLAENPEVLVFDEPTSAMDPEGVVEFYELVGRLNKENGLTVVVAEHHLEAVLPYANKFTLMHEGQLLITDTPIAVMQYMDMHNIYTNAIPAIYKTQLELEKQGCFFKKDFINLRDAKEAINQSLEGGQLC</sequence>
<name>A0A1B3WDL7_9FIRM</name>
<organism evidence="11 12">
    <name type="scientific">Dialister pneumosintes</name>
    <dbReference type="NCBI Taxonomy" id="39950"/>
    <lineage>
        <taxon>Bacteria</taxon>
        <taxon>Bacillati</taxon>
        <taxon>Bacillota</taxon>
        <taxon>Negativicutes</taxon>
        <taxon>Veillonellales</taxon>
        <taxon>Veillonellaceae</taxon>
        <taxon>Dialister</taxon>
    </lineage>
</organism>
<feature type="transmembrane region" description="Helical" evidence="9">
    <location>
        <begin position="151"/>
        <end position="176"/>
    </location>
</feature>
<dbReference type="InterPro" id="IPR003439">
    <property type="entry name" value="ABC_transporter-like_ATP-bd"/>
</dbReference>
<dbReference type="SMART" id="SM00382">
    <property type="entry name" value="AAA"/>
    <property type="match status" value="1"/>
</dbReference>
<dbReference type="InterPro" id="IPR017871">
    <property type="entry name" value="ABC_transporter-like_CS"/>
</dbReference>
<evidence type="ECO:0000256" key="6">
    <source>
        <dbReference type="ARBA" id="ARBA00022840"/>
    </source>
</evidence>
<dbReference type="Proteomes" id="UP000094757">
    <property type="component" value="Chromosome"/>
</dbReference>
<evidence type="ECO:0000256" key="1">
    <source>
        <dbReference type="ARBA" id="ARBA00004202"/>
    </source>
</evidence>
<reference evidence="12" key="1">
    <citation type="submission" date="2016-08" db="EMBL/GenBank/DDBJ databases">
        <authorList>
            <person name="Holder M.E."/>
            <person name="Ajami N.J."/>
            <person name="Petrosino J.F."/>
        </authorList>
    </citation>
    <scope>NUCLEOTIDE SEQUENCE [LARGE SCALE GENOMIC DNA]</scope>
    <source>
        <strain evidence="12">F0677</strain>
    </source>
</reference>
<feature type="domain" description="ABC transporter" evidence="10">
    <location>
        <begin position="211"/>
        <end position="451"/>
    </location>
</feature>
<keyword evidence="8 9" id="KW-0472">Membrane</keyword>
<keyword evidence="3" id="KW-0813">Transport</keyword>
<dbReference type="EMBL" id="CP017037">
    <property type="protein sequence ID" value="AOH39070.1"/>
    <property type="molecule type" value="Genomic_DNA"/>
</dbReference>
<protein>
    <submittedName>
        <fullName evidence="11">ABC transporter ATP-binding protein</fullName>
    </submittedName>
</protein>
<dbReference type="InterPro" id="IPR031360">
    <property type="entry name" value="TrpP"/>
</dbReference>
<keyword evidence="6 11" id="KW-0067">ATP-binding</keyword>
<evidence type="ECO:0000256" key="4">
    <source>
        <dbReference type="ARBA" id="ARBA00022475"/>
    </source>
</evidence>
<dbReference type="PANTHER" id="PTHR43553:SF24">
    <property type="entry name" value="ENERGY-COUPLING FACTOR TRANSPORTER ATP-BINDING PROTEIN ECFA1"/>
    <property type="match status" value="1"/>
</dbReference>
<evidence type="ECO:0000256" key="9">
    <source>
        <dbReference type="SAM" id="Phobius"/>
    </source>
</evidence>
<evidence type="ECO:0000256" key="3">
    <source>
        <dbReference type="ARBA" id="ARBA00022448"/>
    </source>
</evidence>
<dbReference type="SUPFAM" id="SSF52540">
    <property type="entry name" value="P-loop containing nucleoside triphosphate hydrolases"/>
    <property type="match status" value="1"/>
</dbReference>
<comment type="similarity">
    <text evidence="2">Belongs to the ABC transporter superfamily.</text>
</comment>
<keyword evidence="5" id="KW-0547">Nucleotide-binding</keyword>
<dbReference type="Pfam" id="PF00005">
    <property type="entry name" value="ABC_tran"/>
    <property type="match status" value="1"/>
</dbReference>
<gene>
    <name evidence="11" type="ORF">BCB69_03265</name>
</gene>